<proteinExistence type="predicted"/>
<dbReference type="Proteomes" id="UP000299102">
    <property type="component" value="Unassembled WGS sequence"/>
</dbReference>
<gene>
    <name evidence="1" type="ORF">EVAR_67294_1</name>
</gene>
<name>A0A4C1SXX4_EUMVA</name>
<evidence type="ECO:0000313" key="1">
    <source>
        <dbReference type="EMBL" id="GBP06774.1"/>
    </source>
</evidence>
<dbReference type="InterPro" id="IPR014752">
    <property type="entry name" value="Arrestin-like_C"/>
</dbReference>
<protein>
    <submittedName>
        <fullName evidence="1">Uncharacterized protein</fullName>
    </submittedName>
</protein>
<dbReference type="AlphaFoldDB" id="A0A4C1SXX4"/>
<keyword evidence="2" id="KW-1185">Reference proteome</keyword>
<comment type="caution">
    <text evidence="1">The sequence shown here is derived from an EMBL/GenBank/DDBJ whole genome shotgun (WGS) entry which is preliminary data.</text>
</comment>
<dbReference type="Gene3D" id="2.60.40.640">
    <property type="match status" value="1"/>
</dbReference>
<dbReference type="EMBL" id="BGZK01004086">
    <property type="protein sequence ID" value="GBP06774.1"/>
    <property type="molecule type" value="Genomic_DNA"/>
</dbReference>
<evidence type="ECO:0000313" key="2">
    <source>
        <dbReference type="Proteomes" id="UP000299102"/>
    </source>
</evidence>
<sequence length="142" mass="16309">MYPTCEFMLNRANATYYTGESIKCHIALRTYNEEAVEDVSITFMGQTNIDWRNSIMLAQTVTTALMLENIAIKKLPITCGWDKPSLPWHSRTNGTYYYSVLTFSGAYVPGQTIKYVLKKSNHFATSHSLEFYQKVTSQQERP</sequence>
<reference evidence="1 2" key="1">
    <citation type="journal article" date="2019" name="Commun. Biol.">
        <title>The bagworm genome reveals a unique fibroin gene that provides high tensile strength.</title>
        <authorList>
            <person name="Kono N."/>
            <person name="Nakamura H."/>
            <person name="Ohtoshi R."/>
            <person name="Tomita M."/>
            <person name="Numata K."/>
            <person name="Arakawa K."/>
        </authorList>
    </citation>
    <scope>NUCLEOTIDE SEQUENCE [LARGE SCALE GENOMIC DNA]</scope>
</reference>
<accession>A0A4C1SXX4</accession>
<organism evidence="1 2">
    <name type="scientific">Eumeta variegata</name>
    <name type="common">Bagworm moth</name>
    <name type="synonym">Eumeta japonica</name>
    <dbReference type="NCBI Taxonomy" id="151549"/>
    <lineage>
        <taxon>Eukaryota</taxon>
        <taxon>Metazoa</taxon>
        <taxon>Ecdysozoa</taxon>
        <taxon>Arthropoda</taxon>
        <taxon>Hexapoda</taxon>
        <taxon>Insecta</taxon>
        <taxon>Pterygota</taxon>
        <taxon>Neoptera</taxon>
        <taxon>Endopterygota</taxon>
        <taxon>Lepidoptera</taxon>
        <taxon>Glossata</taxon>
        <taxon>Ditrysia</taxon>
        <taxon>Tineoidea</taxon>
        <taxon>Psychidae</taxon>
        <taxon>Oiketicinae</taxon>
        <taxon>Eumeta</taxon>
    </lineage>
</organism>